<gene>
    <name evidence="1" type="ORF">OPV22_003347</name>
</gene>
<proteinExistence type="predicted"/>
<name>A0AAV8S0B1_ENSVE</name>
<keyword evidence="2" id="KW-1185">Reference proteome</keyword>
<accession>A0AAV8S0B1</accession>
<evidence type="ECO:0000313" key="2">
    <source>
        <dbReference type="Proteomes" id="UP001222027"/>
    </source>
</evidence>
<protein>
    <submittedName>
        <fullName evidence="1">Uncharacterized protein</fullName>
    </submittedName>
</protein>
<sequence length="149" mass="17129">MRAASSAQRECARELPGFPMPYCRRSREPPARPSACNDLFASDQFPWHAFLPLDSFQERFGSSSTSSSLHAMKLPSRVWTIRLGRSQKSRTFSVSNADHQYQHKRDISVQVAQGWIQSAWKTNRWKPSTHNMSGWVDETTKRHSSTNFL</sequence>
<comment type="caution">
    <text evidence="1">The sequence shown here is derived from an EMBL/GenBank/DDBJ whole genome shotgun (WGS) entry which is preliminary data.</text>
</comment>
<dbReference type="AlphaFoldDB" id="A0AAV8S0B1"/>
<reference evidence="1 2" key="1">
    <citation type="submission" date="2022-12" db="EMBL/GenBank/DDBJ databases">
        <title>Chromosome-scale assembly of the Ensete ventricosum genome.</title>
        <authorList>
            <person name="Dussert Y."/>
            <person name="Stocks J."/>
            <person name="Wendawek A."/>
            <person name="Woldeyes F."/>
            <person name="Nichols R.A."/>
            <person name="Borrell J.S."/>
        </authorList>
    </citation>
    <scope>NUCLEOTIDE SEQUENCE [LARGE SCALE GENOMIC DNA]</scope>
    <source>
        <strain evidence="2">cv. Maze</strain>
        <tissue evidence="1">Seeds</tissue>
    </source>
</reference>
<dbReference type="EMBL" id="JAQQAF010000001">
    <property type="protein sequence ID" value="KAJ8512913.1"/>
    <property type="molecule type" value="Genomic_DNA"/>
</dbReference>
<dbReference type="Proteomes" id="UP001222027">
    <property type="component" value="Unassembled WGS sequence"/>
</dbReference>
<organism evidence="1 2">
    <name type="scientific">Ensete ventricosum</name>
    <name type="common">Abyssinian banana</name>
    <name type="synonym">Musa ensete</name>
    <dbReference type="NCBI Taxonomy" id="4639"/>
    <lineage>
        <taxon>Eukaryota</taxon>
        <taxon>Viridiplantae</taxon>
        <taxon>Streptophyta</taxon>
        <taxon>Embryophyta</taxon>
        <taxon>Tracheophyta</taxon>
        <taxon>Spermatophyta</taxon>
        <taxon>Magnoliopsida</taxon>
        <taxon>Liliopsida</taxon>
        <taxon>Zingiberales</taxon>
        <taxon>Musaceae</taxon>
        <taxon>Ensete</taxon>
    </lineage>
</organism>
<evidence type="ECO:0000313" key="1">
    <source>
        <dbReference type="EMBL" id="KAJ8512913.1"/>
    </source>
</evidence>